<dbReference type="PROSITE" id="PS50262">
    <property type="entry name" value="G_PROTEIN_RECEP_F1_2"/>
    <property type="match status" value="1"/>
</dbReference>
<dbReference type="GO" id="GO:0008528">
    <property type="term" value="F:G protein-coupled peptide receptor activity"/>
    <property type="evidence" value="ECO:0007669"/>
    <property type="project" value="InterPro"/>
</dbReference>
<dbReference type="SUPFAM" id="SSF81321">
    <property type="entry name" value="Family A G protein-coupled receptor-like"/>
    <property type="match status" value="1"/>
</dbReference>
<feature type="domain" description="G-protein coupled receptors family 1 profile" evidence="7">
    <location>
        <begin position="103"/>
        <end position="400"/>
    </location>
</feature>
<evidence type="ECO:0000256" key="4">
    <source>
        <dbReference type="ARBA" id="ARBA00023136"/>
    </source>
</evidence>
<evidence type="ECO:0000256" key="1">
    <source>
        <dbReference type="ARBA" id="ARBA00004370"/>
    </source>
</evidence>
<dbReference type="PANTHER" id="PTHR46641">
    <property type="entry name" value="FMRFAMIDE RECEPTOR-RELATED"/>
    <property type="match status" value="1"/>
</dbReference>
<feature type="transmembrane region" description="Helical" evidence="6">
    <location>
        <begin position="210"/>
        <end position="229"/>
    </location>
</feature>
<keyword evidence="4 6" id="KW-0472">Membrane</keyword>
<feature type="transmembrane region" description="Helical" evidence="6">
    <location>
        <begin position="381"/>
        <end position="401"/>
    </location>
</feature>
<sequence length="440" mass="49465">MSALAENISLLYDSTKVYTNLNSENQGSSVLFDNGTSYTDENVYGGFSSILPIVLHNMTGLKEGENEDVVRKGPLVSRKVRDFFVIINMAIMAQIISVFGVVANIINIVVFIKQGFGEAMTVTLTGLAVADLGTVTCQVWLSICWNPWFHYERLSLPFRPLHIEYLSAGHPRASSVRVSAWILALATFERCLCITIPFKVREIITPYRARVFVIVVFVVNTACSVPFYYTSRIVPFFDSYLNRTYLVLTFTKDRQQIDNVFFAISVSLSVIPFLAVTIFTAVLVYSLDKASKWRETVKISEGNASKIENSGQTKQSAGNTDDAKKTQQRQPNKNKRASKMVSLISTIFIACNLPNVVNQLVMGIVPEYAKNGSYENINQTFWSLGYMIETINCSINIFMYYSMSTRYRNTLQDVFRTRCCPGKNADTARNEADVGVTERK</sequence>
<accession>A0AAE0ZFX3</accession>
<evidence type="ECO:0000313" key="9">
    <source>
        <dbReference type="Proteomes" id="UP001283361"/>
    </source>
</evidence>
<keyword evidence="9" id="KW-1185">Reference proteome</keyword>
<dbReference type="Pfam" id="PF10324">
    <property type="entry name" value="7TM_GPCR_Srw"/>
    <property type="match status" value="1"/>
</dbReference>
<evidence type="ECO:0000256" key="2">
    <source>
        <dbReference type="ARBA" id="ARBA00022692"/>
    </source>
</evidence>
<evidence type="ECO:0000256" key="6">
    <source>
        <dbReference type="SAM" id="Phobius"/>
    </source>
</evidence>
<dbReference type="InterPro" id="IPR017452">
    <property type="entry name" value="GPCR_Rhodpsn_7TM"/>
</dbReference>
<evidence type="ECO:0000313" key="8">
    <source>
        <dbReference type="EMBL" id="KAK3768664.1"/>
    </source>
</evidence>
<organism evidence="8 9">
    <name type="scientific">Elysia crispata</name>
    <name type="common">lettuce slug</name>
    <dbReference type="NCBI Taxonomy" id="231223"/>
    <lineage>
        <taxon>Eukaryota</taxon>
        <taxon>Metazoa</taxon>
        <taxon>Spiralia</taxon>
        <taxon>Lophotrochozoa</taxon>
        <taxon>Mollusca</taxon>
        <taxon>Gastropoda</taxon>
        <taxon>Heterobranchia</taxon>
        <taxon>Euthyneura</taxon>
        <taxon>Panpulmonata</taxon>
        <taxon>Sacoglossa</taxon>
        <taxon>Placobranchoidea</taxon>
        <taxon>Plakobranchidae</taxon>
        <taxon>Elysia</taxon>
    </lineage>
</organism>
<dbReference type="InterPro" id="IPR000276">
    <property type="entry name" value="GPCR_Rhodpsn"/>
</dbReference>
<feature type="transmembrane region" description="Helical" evidence="6">
    <location>
        <begin position="83"/>
        <end position="112"/>
    </location>
</feature>
<dbReference type="Proteomes" id="UP001283361">
    <property type="component" value="Unassembled WGS sequence"/>
</dbReference>
<evidence type="ECO:0000259" key="7">
    <source>
        <dbReference type="PROSITE" id="PS50262"/>
    </source>
</evidence>
<dbReference type="PANTHER" id="PTHR46641:SF2">
    <property type="entry name" value="FMRFAMIDE RECEPTOR"/>
    <property type="match status" value="1"/>
</dbReference>
<dbReference type="CDD" id="cd14978">
    <property type="entry name" value="7tmA_FMRFamide_R-like"/>
    <property type="match status" value="1"/>
</dbReference>
<dbReference type="InterPro" id="IPR019427">
    <property type="entry name" value="7TM_GPCR_serpentine_rcpt_Srw"/>
</dbReference>
<dbReference type="EMBL" id="JAWDGP010004033">
    <property type="protein sequence ID" value="KAK3768664.1"/>
    <property type="molecule type" value="Genomic_DNA"/>
</dbReference>
<gene>
    <name evidence="8" type="ORF">RRG08_065958</name>
</gene>
<comment type="caution">
    <text evidence="8">The sequence shown here is derived from an EMBL/GenBank/DDBJ whole genome shotgun (WGS) entry which is preliminary data.</text>
</comment>
<dbReference type="AlphaFoldDB" id="A0AAE0ZFX3"/>
<feature type="region of interest" description="Disordered" evidence="5">
    <location>
        <begin position="308"/>
        <end position="337"/>
    </location>
</feature>
<feature type="transmembrane region" description="Helical" evidence="6">
    <location>
        <begin position="340"/>
        <end position="361"/>
    </location>
</feature>
<evidence type="ECO:0000256" key="3">
    <source>
        <dbReference type="ARBA" id="ARBA00022989"/>
    </source>
</evidence>
<dbReference type="InterPro" id="IPR052954">
    <property type="entry name" value="GPCR-Ligand_Int"/>
</dbReference>
<evidence type="ECO:0000256" key="5">
    <source>
        <dbReference type="SAM" id="MobiDB-lite"/>
    </source>
</evidence>
<proteinExistence type="predicted"/>
<name>A0AAE0ZFX3_9GAST</name>
<keyword evidence="2 6" id="KW-0812">Transmembrane</keyword>
<dbReference type="PRINTS" id="PR00237">
    <property type="entry name" value="GPCRRHODOPSN"/>
</dbReference>
<feature type="compositionally biased region" description="Polar residues" evidence="5">
    <location>
        <begin position="308"/>
        <end position="319"/>
    </location>
</feature>
<dbReference type="GO" id="GO:0016020">
    <property type="term" value="C:membrane"/>
    <property type="evidence" value="ECO:0007669"/>
    <property type="project" value="UniProtKB-SubCell"/>
</dbReference>
<comment type="subcellular location">
    <subcellularLocation>
        <location evidence="1">Membrane</location>
    </subcellularLocation>
</comment>
<keyword evidence="3 6" id="KW-1133">Transmembrane helix</keyword>
<protein>
    <recommendedName>
        <fullName evidence="7">G-protein coupled receptors family 1 profile domain-containing protein</fullName>
    </recommendedName>
</protein>
<feature type="transmembrane region" description="Helical" evidence="6">
    <location>
        <begin position="260"/>
        <end position="285"/>
    </location>
</feature>
<reference evidence="8" key="1">
    <citation type="journal article" date="2023" name="G3 (Bethesda)">
        <title>A reference genome for the long-term kleptoplast-retaining sea slug Elysia crispata morphotype clarki.</title>
        <authorList>
            <person name="Eastman K.E."/>
            <person name="Pendleton A.L."/>
            <person name="Shaikh M.A."/>
            <person name="Suttiyut T."/>
            <person name="Ogas R."/>
            <person name="Tomko P."/>
            <person name="Gavelis G."/>
            <person name="Widhalm J.R."/>
            <person name="Wisecaver J.H."/>
        </authorList>
    </citation>
    <scope>NUCLEOTIDE SEQUENCE</scope>
    <source>
        <strain evidence="8">ECLA1</strain>
    </source>
</reference>
<dbReference type="Gene3D" id="1.20.1070.10">
    <property type="entry name" value="Rhodopsin 7-helix transmembrane proteins"/>
    <property type="match status" value="1"/>
</dbReference>